<accession>A0A1J5RY02</accession>
<dbReference type="FunFam" id="3.40.630.40:FF:000001">
    <property type="entry name" value="N-acetylmuramoyl-L-alanine amidase"/>
    <property type="match status" value="1"/>
</dbReference>
<dbReference type="EC" id="3.5.1.28" evidence="8"/>
<feature type="domain" description="MurNAc-LAA" evidence="7">
    <location>
        <begin position="329"/>
        <end position="484"/>
    </location>
</feature>
<evidence type="ECO:0000256" key="1">
    <source>
        <dbReference type="ARBA" id="ARBA00004418"/>
    </source>
</evidence>
<proteinExistence type="predicted"/>
<dbReference type="CDD" id="cd02696">
    <property type="entry name" value="MurNAc-LAA"/>
    <property type="match status" value="1"/>
</dbReference>
<feature type="region of interest" description="Disordered" evidence="6">
    <location>
        <begin position="166"/>
        <end position="261"/>
    </location>
</feature>
<organism evidence="8">
    <name type="scientific">mine drainage metagenome</name>
    <dbReference type="NCBI Taxonomy" id="410659"/>
    <lineage>
        <taxon>unclassified sequences</taxon>
        <taxon>metagenomes</taxon>
        <taxon>ecological metagenomes</taxon>
    </lineage>
</organism>
<dbReference type="GO" id="GO:0071555">
    <property type="term" value="P:cell wall organization"/>
    <property type="evidence" value="ECO:0007669"/>
    <property type="project" value="UniProtKB-KW"/>
</dbReference>
<evidence type="ECO:0000313" key="8">
    <source>
        <dbReference type="EMBL" id="OIR01009.1"/>
    </source>
</evidence>
<dbReference type="Gene3D" id="2.60.40.3500">
    <property type="match status" value="1"/>
</dbReference>
<evidence type="ECO:0000256" key="6">
    <source>
        <dbReference type="SAM" id="MobiDB-lite"/>
    </source>
</evidence>
<keyword evidence="5" id="KW-0961">Cell wall biogenesis/degradation</keyword>
<name>A0A1J5RY02_9ZZZZ</name>
<sequence>MLGRDENESYFIMIRFLSTLFLSLCFLLGFVGNVYAENNSVTAVRVWPSEDYTRITLEASNALVYKMTVIKNPDRIVIDIDNIELNSLLKSLGDKISATDPYVKQVRVGRFKPDVVRVVVDLKAEVTPTMFRLPPAGDYKYRLVLDIYPLKDPLMAMLAQHDGPITTASTDAEPANSNSIKSNASGNSAMIEPLPTQASPSVSEVADEEGVKSAEITRSPKLAGVANDAAEESAMPDNQDGSQEAAKGGSKKNSFTNTDVNNGMRRITIALDAGHGGEDPGARGANGSNEKDITLMIVKRLRAKIDAEPNMRAVLTRDDDYFIPLHGRVVKARKLQADLFVSIHADAFTSPSARGSSVFALSEKGATSASARYLAKKENESDLIGGVSLNIKDPILARTLLDLSQTATINDSLKLGKAVLGHIGEINTLHKNHVEQAAFAVLKSPDIPSILVETAFISNPEEERKLHDEAYQDKLVTSILAGIKNYLATNPALAKTKLAAQ</sequence>
<keyword evidence="3" id="KW-0574">Periplasm</keyword>
<dbReference type="InterPro" id="IPR002508">
    <property type="entry name" value="MurNAc-LAA_cat"/>
</dbReference>
<dbReference type="Pfam" id="PF11741">
    <property type="entry name" value="AMIN"/>
    <property type="match status" value="1"/>
</dbReference>
<protein>
    <submittedName>
        <fullName evidence="8">N-acetylmuramoyl-L-alanine amidase AmiC</fullName>
        <ecNumber evidence="8">3.5.1.28</ecNumber>
    </submittedName>
</protein>
<dbReference type="Gene3D" id="3.40.630.40">
    <property type="entry name" value="Zn-dependent exopeptidases"/>
    <property type="match status" value="1"/>
</dbReference>
<reference evidence="8" key="1">
    <citation type="submission" date="2016-10" db="EMBL/GenBank/DDBJ databases">
        <title>Sequence of Gallionella enrichment culture.</title>
        <authorList>
            <person name="Poehlein A."/>
            <person name="Muehling M."/>
            <person name="Daniel R."/>
        </authorList>
    </citation>
    <scope>NUCLEOTIDE SEQUENCE</scope>
</reference>
<evidence type="ECO:0000256" key="4">
    <source>
        <dbReference type="ARBA" id="ARBA00022801"/>
    </source>
</evidence>
<dbReference type="InterPro" id="IPR021731">
    <property type="entry name" value="AMIN_dom"/>
</dbReference>
<feature type="compositionally biased region" description="Polar residues" evidence="6">
    <location>
        <begin position="166"/>
        <end position="188"/>
    </location>
</feature>
<comment type="subcellular location">
    <subcellularLocation>
        <location evidence="1">Periplasm</location>
    </subcellularLocation>
</comment>
<dbReference type="Pfam" id="PF01520">
    <property type="entry name" value="Amidase_3"/>
    <property type="match status" value="1"/>
</dbReference>
<dbReference type="SMART" id="SM00646">
    <property type="entry name" value="Ami_3"/>
    <property type="match status" value="1"/>
</dbReference>
<dbReference type="AlphaFoldDB" id="A0A1J5RY02"/>
<dbReference type="InterPro" id="IPR050695">
    <property type="entry name" value="N-acetylmuramoyl_amidase_3"/>
</dbReference>
<dbReference type="GO" id="GO:0008745">
    <property type="term" value="F:N-acetylmuramoyl-L-alanine amidase activity"/>
    <property type="evidence" value="ECO:0007669"/>
    <property type="project" value="UniProtKB-EC"/>
</dbReference>
<comment type="caution">
    <text evidence="8">The sequence shown here is derived from an EMBL/GenBank/DDBJ whole genome shotgun (WGS) entry which is preliminary data.</text>
</comment>
<dbReference type="PANTHER" id="PTHR30404:SF0">
    <property type="entry name" value="N-ACETYLMURAMOYL-L-ALANINE AMIDASE AMIC"/>
    <property type="match status" value="1"/>
</dbReference>
<keyword evidence="4 8" id="KW-0378">Hydrolase</keyword>
<dbReference type="GO" id="GO:0009253">
    <property type="term" value="P:peptidoglycan catabolic process"/>
    <property type="evidence" value="ECO:0007669"/>
    <property type="project" value="InterPro"/>
</dbReference>
<gene>
    <name evidence="8" type="primary">amiC_6</name>
    <name evidence="8" type="ORF">GALL_169730</name>
</gene>
<evidence type="ECO:0000256" key="2">
    <source>
        <dbReference type="ARBA" id="ARBA00022729"/>
    </source>
</evidence>
<dbReference type="PANTHER" id="PTHR30404">
    <property type="entry name" value="N-ACETYLMURAMOYL-L-ALANINE AMIDASE"/>
    <property type="match status" value="1"/>
</dbReference>
<evidence type="ECO:0000256" key="5">
    <source>
        <dbReference type="ARBA" id="ARBA00023316"/>
    </source>
</evidence>
<dbReference type="EMBL" id="MLJW01000089">
    <property type="protein sequence ID" value="OIR01009.1"/>
    <property type="molecule type" value="Genomic_DNA"/>
</dbReference>
<keyword evidence="2" id="KW-0732">Signal</keyword>
<feature type="compositionally biased region" description="Polar residues" evidence="6">
    <location>
        <begin position="251"/>
        <end position="261"/>
    </location>
</feature>
<dbReference type="SUPFAM" id="SSF53187">
    <property type="entry name" value="Zn-dependent exopeptidases"/>
    <property type="match status" value="1"/>
</dbReference>
<evidence type="ECO:0000256" key="3">
    <source>
        <dbReference type="ARBA" id="ARBA00022764"/>
    </source>
</evidence>
<dbReference type="GO" id="GO:0030288">
    <property type="term" value="C:outer membrane-bounded periplasmic space"/>
    <property type="evidence" value="ECO:0007669"/>
    <property type="project" value="TreeGrafter"/>
</dbReference>
<evidence type="ECO:0000259" key="7">
    <source>
        <dbReference type="SMART" id="SM00646"/>
    </source>
</evidence>